<feature type="chain" id="PRO_5024342323" description="3D domain-containing protein" evidence="1">
    <location>
        <begin position="25"/>
        <end position="190"/>
    </location>
</feature>
<reference evidence="3 4" key="1">
    <citation type="submission" date="2019-05" db="EMBL/GenBank/DDBJ databases">
        <title>Genome sequences of Thalassotalea litorea 1K03283.</title>
        <authorList>
            <person name="Zhang D."/>
        </authorList>
    </citation>
    <scope>NUCLEOTIDE SEQUENCE [LARGE SCALE GENOMIC DNA]</scope>
    <source>
        <strain evidence="3 4">MCCC 1K03283</strain>
    </source>
</reference>
<keyword evidence="1" id="KW-0732">Signal</keyword>
<gene>
    <name evidence="3" type="ORF">FE810_09540</name>
</gene>
<dbReference type="GO" id="GO:0019867">
    <property type="term" value="C:outer membrane"/>
    <property type="evidence" value="ECO:0007669"/>
    <property type="project" value="InterPro"/>
</dbReference>
<dbReference type="Pfam" id="PF06725">
    <property type="entry name" value="3D"/>
    <property type="match status" value="1"/>
</dbReference>
<evidence type="ECO:0000259" key="2">
    <source>
        <dbReference type="Pfam" id="PF06725"/>
    </source>
</evidence>
<name>A0A5R9II11_9GAMM</name>
<dbReference type="SUPFAM" id="SSF50685">
    <property type="entry name" value="Barwin-like endoglucanases"/>
    <property type="match status" value="1"/>
</dbReference>
<feature type="signal peptide" evidence="1">
    <location>
        <begin position="1"/>
        <end position="24"/>
    </location>
</feature>
<dbReference type="Gene3D" id="2.40.40.10">
    <property type="entry name" value="RlpA-like domain"/>
    <property type="match status" value="1"/>
</dbReference>
<comment type="caution">
    <text evidence="3">The sequence shown here is derived from an EMBL/GenBank/DDBJ whole genome shotgun (WGS) entry which is preliminary data.</text>
</comment>
<dbReference type="InterPro" id="IPR010611">
    <property type="entry name" value="3D_dom"/>
</dbReference>
<dbReference type="EMBL" id="VCBC01000008">
    <property type="protein sequence ID" value="TLU65154.1"/>
    <property type="molecule type" value="Genomic_DNA"/>
</dbReference>
<dbReference type="PROSITE" id="PS51257">
    <property type="entry name" value="PROKAR_LIPOPROTEIN"/>
    <property type="match status" value="1"/>
</dbReference>
<dbReference type="GO" id="GO:0009254">
    <property type="term" value="P:peptidoglycan turnover"/>
    <property type="evidence" value="ECO:0007669"/>
    <property type="project" value="InterPro"/>
</dbReference>
<sequence>MSPIKQIGCIFSAFMLLLSGCQTAPEQITYQDPLFQCEDNWRITGYYTPIEKDYGVSPYKQVTLKTGESHKFKVTFVNAVRIEGWGKTRFGWYLGYFSGNWHKSPAPLNSMGKTLNVGEVAVDTSLIPKQSTVFIPNVQPYLKRTIFIATDVGSAIKQKHVDVYTGEGEKAKLRTYSITGNHPVCFGKNG</sequence>
<organism evidence="3 4">
    <name type="scientific">Thalassotalea litorea</name>
    <dbReference type="NCBI Taxonomy" id="2020715"/>
    <lineage>
        <taxon>Bacteria</taxon>
        <taxon>Pseudomonadati</taxon>
        <taxon>Pseudomonadota</taxon>
        <taxon>Gammaproteobacteria</taxon>
        <taxon>Alteromonadales</taxon>
        <taxon>Colwelliaceae</taxon>
        <taxon>Thalassotalea</taxon>
    </lineage>
</organism>
<dbReference type="CDD" id="cd22785">
    <property type="entry name" value="DPBB_MltA-like"/>
    <property type="match status" value="1"/>
</dbReference>
<evidence type="ECO:0000313" key="4">
    <source>
        <dbReference type="Proteomes" id="UP000307790"/>
    </source>
</evidence>
<dbReference type="InterPro" id="IPR036908">
    <property type="entry name" value="RlpA-like_sf"/>
</dbReference>
<dbReference type="RefSeq" id="WP_138319824.1">
    <property type="nucleotide sequence ID" value="NZ_VCBC01000008.1"/>
</dbReference>
<feature type="domain" description="3D" evidence="2">
    <location>
        <begin position="120"/>
        <end position="172"/>
    </location>
</feature>
<dbReference type="Proteomes" id="UP000307790">
    <property type="component" value="Unassembled WGS sequence"/>
</dbReference>
<evidence type="ECO:0000313" key="3">
    <source>
        <dbReference type="EMBL" id="TLU65154.1"/>
    </source>
</evidence>
<accession>A0A5R9II11</accession>
<proteinExistence type="predicted"/>
<dbReference type="AlphaFoldDB" id="A0A5R9II11"/>
<keyword evidence="4" id="KW-1185">Reference proteome</keyword>
<protein>
    <recommendedName>
        <fullName evidence="2">3D domain-containing protein</fullName>
    </recommendedName>
</protein>
<evidence type="ECO:0000256" key="1">
    <source>
        <dbReference type="SAM" id="SignalP"/>
    </source>
</evidence>
<dbReference type="GO" id="GO:0004553">
    <property type="term" value="F:hydrolase activity, hydrolyzing O-glycosyl compounds"/>
    <property type="evidence" value="ECO:0007669"/>
    <property type="project" value="InterPro"/>
</dbReference>
<dbReference type="OrthoDB" id="9783686at2"/>